<dbReference type="Proteomes" id="UP000199012">
    <property type="component" value="Unassembled WGS sequence"/>
</dbReference>
<dbReference type="CDD" id="cd16964">
    <property type="entry name" value="YqgF"/>
    <property type="match status" value="1"/>
</dbReference>
<dbReference type="Pfam" id="PF03652">
    <property type="entry name" value="RuvX"/>
    <property type="match status" value="1"/>
</dbReference>
<name>A0A1I0W7D2_9CELL</name>
<sequence>MAEVRERGAEVVYVGLPRHLNGSEGSSSGMARAYAEVLASAVAPVAVRLVDERMSTVSAHRALREAGRPGRRQRQVVDQAAAVVILTGALDTERATGRRAGQAVRPRQGSIRTGSTGTGSSSTSTASTSRQGDGPGARSSADDRETHGGRRHAGHDGTQ</sequence>
<dbReference type="GO" id="GO:0006364">
    <property type="term" value="P:rRNA processing"/>
    <property type="evidence" value="ECO:0007669"/>
    <property type="project" value="InterPro"/>
</dbReference>
<organism evidence="2 3">
    <name type="scientific">Cellulomonas marina</name>
    <dbReference type="NCBI Taxonomy" id="988821"/>
    <lineage>
        <taxon>Bacteria</taxon>
        <taxon>Bacillati</taxon>
        <taxon>Actinomycetota</taxon>
        <taxon>Actinomycetes</taxon>
        <taxon>Micrococcales</taxon>
        <taxon>Cellulomonadaceae</taxon>
        <taxon>Cellulomonas</taxon>
    </lineage>
</organism>
<dbReference type="STRING" id="988821.SAMN05421867_102241"/>
<proteinExistence type="predicted"/>
<dbReference type="SUPFAM" id="SSF53098">
    <property type="entry name" value="Ribonuclease H-like"/>
    <property type="match status" value="1"/>
</dbReference>
<evidence type="ECO:0000313" key="3">
    <source>
        <dbReference type="Proteomes" id="UP000199012"/>
    </source>
</evidence>
<dbReference type="InterPro" id="IPR037027">
    <property type="entry name" value="YqgF/RNaseH-like_dom_sf"/>
</dbReference>
<feature type="compositionally biased region" description="Low complexity" evidence="1">
    <location>
        <begin position="113"/>
        <end position="129"/>
    </location>
</feature>
<feature type="compositionally biased region" description="Basic and acidic residues" evidence="1">
    <location>
        <begin position="140"/>
        <end position="159"/>
    </location>
</feature>
<keyword evidence="3" id="KW-1185">Reference proteome</keyword>
<dbReference type="InterPro" id="IPR012337">
    <property type="entry name" value="RNaseH-like_sf"/>
</dbReference>
<dbReference type="Gene3D" id="3.30.420.140">
    <property type="entry name" value="YqgF/RNase H-like domain"/>
    <property type="match status" value="1"/>
</dbReference>
<dbReference type="AlphaFoldDB" id="A0A1I0W7D2"/>
<gene>
    <name evidence="2" type="ORF">SAMN05421867_102241</name>
</gene>
<dbReference type="InterPro" id="IPR005227">
    <property type="entry name" value="YqgF"/>
</dbReference>
<evidence type="ECO:0000313" key="2">
    <source>
        <dbReference type="EMBL" id="SFA84454.1"/>
    </source>
</evidence>
<protein>
    <submittedName>
        <fullName evidence="2">Putative holliday junction resolvase</fullName>
    </submittedName>
</protein>
<dbReference type="NCBIfam" id="TIGR00250">
    <property type="entry name" value="RNAse_H_YqgF"/>
    <property type="match status" value="1"/>
</dbReference>
<reference evidence="2 3" key="1">
    <citation type="submission" date="2016-10" db="EMBL/GenBank/DDBJ databases">
        <authorList>
            <person name="de Groot N.N."/>
        </authorList>
    </citation>
    <scope>NUCLEOTIDE SEQUENCE [LARGE SCALE GENOMIC DNA]</scope>
    <source>
        <strain evidence="2 3">CGMCC 4.6945</strain>
    </source>
</reference>
<feature type="region of interest" description="Disordered" evidence="1">
    <location>
        <begin position="88"/>
        <end position="159"/>
    </location>
</feature>
<dbReference type="EMBL" id="FOKA01000002">
    <property type="protein sequence ID" value="SFA84454.1"/>
    <property type="molecule type" value="Genomic_DNA"/>
</dbReference>
<accession>A0A1I0W7D2</accession>
<evidence type="ECO:0000256" key="1">
    <source>
        <dbReference type="SAM" id="MobiDB-lite"/>
    </source>
</evidence>